<dbReference type="RefSeq" id="WP_006204398.1">
    <property type="nucleotide sequence ID" value="NZ_AGSN01000157.1"/>
</dbReference>
<reference evidence="1 2" key="1">
    <citation type="journal article" date="2012" name="J. Bacteriol.">
        <title>Draft Genome Sequence of Plant Growth-Promoting Rhizobium Mesorhizobium amorphae, Isolated from Zinc-Lead Mine Tailings.</title>
        <authorList>
            <person name="Hao X."/>
            <person name="Lin Y."/>
            <person name="Johnstone L."/>
            <person name="Baltrus D.A."/>
            <person name="Miller S.J."/>
            <person name="Wei G."/>
            <person name="Rensing C."/>
        </authorList>
    </citation>
    <scope>NUCLEOTIDE SEQUENCE [LARGE SCALE GENOMIC DNA]</scope>
    <source>
        <strain evidence="1 2">CCNWGS0123</strain>
    </source>
</reference>
<sequence length="63" mass="7141">MEGELNDVRVKYALGQWMVRIAEDGVVTRQIFQSKPLAEEFAEVERIRLELPSEPPVEPAESG</sequence>
<dbReference type="AlphaFoldDB" id="G6YFF1"/>
<gene>
    <name evidence="1" type="ORF">MEA186_23501</name>
</gene>
<proteinExistence type="predicted"/>
<dbReference type="EMBL" id="AGSN01000157">
    <property type="protein sequence ID" value="EHH09539.1"/>
    <property type="molecule type" value="Genomic_DNA"/>
</dbReference>
<dbReference type="PATRIC" id="fig|1082933.3.peg.4570"/>
<dbReference type="STRING" id="1082933.A6B35_25390"/>
<name>G6YFF1_9HYPH</name>
<evidence type="ECO:0000313" key="2">
    <source>
        <dbReference type="Proteomes" id="UP000002949"/>
    </source>
</evidence>
<protein>
    <submittedName>
        <fullName evidence="1">Uncharacterized protein</fullName>
    </submittedName>
</protein>
<organism evidence="1 2">
    <name type="scientific">Mesorhizobium amorphae CCNWGS0123</name>
    <dbReference type="NCBI Taxonomy" id="1082933"/>
    <lineage>
        <taxon>Bacteria</taxon>
        <taxon>Pseudomonadati</taxon>
        <taxon>Pseudomonadota</taxon>
        <taxon>Alphaproteobacteria</taxon>
        <taxon>Hyphomicrobiales</taxon>
        <taxon>Phyllobacteriaceae</taxon>
        <taxon>Mesorhizobium</taxon>
    </lineage>
</organism>
<evidence type="ECO:0000313" key="1">
    <source>
        <dbReference type="EMBL" id="EHH09539.1"/>
    </source>
</evidence>
<accession>G6YFF1</accession>
<dbReference type="OrthoDB" id="495728at2"/>
<dbReference type="Proteomes" id="UP000002949">
    <property type="component" value="Unassembled WGS sequence"/>
</dbReference>
<keyword evidence="2" id="KW-1185">Reference proteome</keyword>